<organism evidence="1">
    <name type="scientific">Streptomyces sp. NBC_00060</name>
    <dbReference type="NCBI Taxonomy" id="2975636"/>
    <lineage>
        <taxon>Bacteria</taxon>
        <taxon>Bacillati</taxon>
        <taxon>Actinomycetota</taxon>
        <taxon>Actinomycetes</taxon>
        <taxon>Kitasatosporales</taxon>
        <taxon>Streptomycetaceae</taxon>
        <taxon>Streptomyces</taxon>
    </lineage>
</organism>
<dbReference type="EMBL" id="CP108253">
    <property type="protein sequence ID" value="WTU41305.1"/>
    <property type="molecule type" value="Genomic_DNA"/>
</dbReference>
<name>A0AAU2H068_9ACTN</name>
<gene>
    <name evidence="1" type="ORF">OHV25_17805</name>
</gene>
<reference evidence="1" key="1">
    <citation type="submission" date="2022-10" db="EMBL/GenBank/DDBJ databases">
        <title>The complete genomes of actinobacterial strains from the NBC collection.</title>
        <authorList>
            <person name="Joergensen T.S."/>
            <person name="Alvarez Arevalo M."/>
            <person name="Sterndorff E.B."/>
            <person name="Faurdal D."/>
            <person name="Vuksanovic O."/>
            <person name="Mourched A.-S."/>
            <person name="Charusanti P."/>
            <person name="Shaw S."/>
            <person name="Blin K."/>
            <person name="Weber T."/>
        </authorList>
    </citation>
    <scope>NUCLEOTIDE SEQUENCE</scope>
    <source>
        <strain evidence="1">NBC_00060</strain>
    </source>
</reference>
<proteinExistence type="predicted"/>
<protein>
    <submittedName>
        <fullName evidence="1">Uncharacterized protein</fullName>
    </submittedName>
</protein>
<sequence>MGKQVKCGSTKTKTGKRCQNPAMIGYARCQLHRGDWTPPQKKKTKKR</sequence>
<evidence type="ECO:0000313" key="1">
    <source>
        <dbReference type="EMBL" id="WTU41305.1"/>
    </source>
</evidence>
<dbReference type="AlphaFoldDB" id="A0AAU2H068"/>
<accession>A0AAU2H068</accession>